<feature type="region of interest" description="Disordered" evidence="1">
    <location>
        <begin position="133"/>
        <end position="153"/>
    </location>
</feature>
<feature type="compositionally biased region" description="Gly residues" evidence="1">
    <location>
        <begin position="140"/>
        <end position="153"/>
    </location>
</feature>
<evidence type="ECO:0000313" key="3">
    <source>
        <dbReference type="Proteomes" id="UP000540423"/>
    </source>
</evidence>
<keyword evidence="3" id="KW-1185">Reference proteome</keyword>
<name>A0A7X0LRJ0_9ACTN</name>
<comment type="caution">
    <text evidence="2">The sequence shown here is derived from an EMBL/GenBank/DDBJ whole genome shotgun (WGS) entry which is preliminary data.</text>
</comment>
<dbReference type="EMBL" id="JACHEM010000012">
    <property type="protein sequence ID" value="MBB6438180.1"/>
    <property type="molecule type" value="Genomic_DNA"/>
</dbReference>
<accession>A0A7X0LRJ0</accession>
<organism evidence="2 3">
    <name type="scientific">Streptomyces candidus</name>
    <dbReference type="NCBI Taxonomy" id="67283"/>
    <lineage>
        <taxon>Bacteria</taxon>
        <taxon>Bacillati</taxon>
        <taxon>Actinomycetota</taxon>
        <taxon>Actinomycetes</taxon>
        <taxon>Kitasatosporales</taxon>
        <taxon>Streptomycetaceae</taxon>
        <taxon>Streptomyces</taxon>
    </lineage>
</organism>
<proteinExistence type="predicted"/>
<dbReference type="InterPro" id="IPR046175">
    <property type="entry name" value="DUF6177"/>
</dbReference>
<dbReference type="AlphaFoldDB" id="A0A7X0LRJ0"/>
<dbReference type="Pfam" id="PF19674">
    <property type="entry name" value="DUF6177"/>
    <property type="match status" value="1"/>
</dbReference>
<evidence type="ECO:0000313" key="2">
    <source>
        <dbReference type="EMBL" id="MBB6438180.1"/>
    </source>
</evidence>
<protein>
    <submittedName>
        <fullName evidence="2">Uncharacterized protein</fullName>
    </submittedName>
</protein>
<dbReference type="Proteomes" id="UP000540423">
    <property type="component" value="Unassembled WGS sequence"/>
</dbReference>
<evidence type="ECO:0000256" key="1">
    <source>
        <dbReference type="SAM" id="MobiDB-lite"/>
    </source>
</evidence>
<gene>
    <name evidence="2" type="ORF">HNQ79_004684</name>
</gene>
<reference evidence="2 3" key="1">
    <citation type="submission" date="2020-08" db="EMBL/GenBank/DDBJ databases">
        <title>Genomic Encyclopedia of Type Strains, Phase IV (KMG-IV): sequencing the most valuable type-strain genomes for metagenomic binning, comparative biology and taxonomic classification.</title>
        <authorList>
            <person name="Goeker M."/>
        </authorList>
    </citation>
    <scope>NUCLEOTIDE SEQUENCE [LARGE SCALE GENOMIC DNA]</scope>
    <source>
        <strain evidence="2 3">DSM 40141</strain>
    </source>
</reference>
<sequence>MRDERCGYYDGLTGAVLRWQDGTFAPARDESGETPVADAFTDVRPTGERQLVVSFRILHRPRADLVLGGAPEAAWQMLTGGPPVSWGTSEPAGLLWSRRQLTELAYARAPRPHLGVSGCPAPAASPAVRWLRGSQDQGIRGSGDQGIRGSGES</sequence>